<name>A0A9P6BVK5_9AGAR</name>
<organism evidence="2 3">
    <name type="scientific">Macrolepiota fuliginosa MF-IS2</name>
    <dbReference type="NCBI Taxonomy" id="1400762"/>
    <lineage>
        <taxon>Eukaryota</taxon>
        <taxon>Fungi</taxon>
        <taxon>Dikarya</taxon>
        <taxon>Basidiomycota</taxon>
        <taxon>Agaricomycotina</taxon>
        <taxon>Agaricomycetes</taxon>
        <taxon>Agaricomycetidae</taxon>
        <taxon>Agaricales</taxon>
        <taxon>Agaricineae</taxon>
        <taxon>Agaricaceae</taxon>
        <taxon>Macrolepiota</taxon>
    </lineage>
</organism>
<evidence type="ECO:0000313" key="3">
    <source>
        <dbReference type="Proteomes" id="UP000807342"/>
    </source>
</evidence>
<reference evidence="2" key="1">
    <citation type="submission" date="2020-11" db="EMBL/GenBank/DDBJ databases">
        <authorList>
            <consortium name="DOE Joint Genome Institute"/>
            <person name="Ahrendt S."/>
            <person name="Riley R."/>
            <person name="Andreopoulos W."/>
            <person name="Labutti K."/>
            <person name="Pangilinan J."/>
            <person name="Ruiz-Duenas F.J."/>
            <person name="Barrasa J.M."/>
            <person name="Sanchez-Garcia M."/>
            <person name="Camarero S."/>
            <person name="Miyauchi S."/>
            <person name="Serrano A."/>
            <person name="Linde D."/>
            <person name="Babiker R."/>
            <person name="Drula E."/>
            <person name="Ayuso-Fernandez I."/>
            <person name="Pacheco R."/>
            <person name="Padilla G."/>
            <person name="Ferreira P."/>
            <person name="Barriuso J."/>
            <person name="Kellner H."/>
            <person name="Castanera R."/>
            <person name="Alfaro M."/>
            <person name="Ramirez L."/>
            <person name="Pisabarro A.G."/>
            <person name="Kuo A."/>
            <person name="Tritt A."/>
            <person name="Lipzen A."/>
            <person name="He G."/>
            <person name="Yan M."/>
            <person name="Ng V."/>
            <person name="Cullen D."/>
            <person name="Martin F."/>
            <person name="Rosso M.-N."/>
            <person name="Henrissat B."/>
            <person name="Hibbett D."/>
            <person name="Martinez A.T."/>
            <person name="Grigoriev I.V."/>
        </authorList>
    </citation>
    <scope>NUCLEOTIDE SEQUENCE</scope>
    <source>
        <strain evidence="2">MF-IS2</strain>
    </source>
</reference>
<evidence type="ECO:0000256" key="1">
    <source>
        <dbReference type="SAM" id="MobiDB-lite"/>
    </source>
</evidence>
<feature type="region of interest" description="Disordered" evidence="1">
    <location>
        <begin position="198"/>
        <end position="314"/>
    </location>
</feature>
<dbReference type="Proteomes" id="UP000807342">
    <property type="component" value="Unassembled WGS sequence"/>
</dbReference>
<dbReference type="EMBL" id="MU151750">
    <property type="protein sequence ID" value="KAF9441906.1"/>
    <property type="molecule type" value="Genomic_DNA"/>
</dbReference>
<feature type="compositionally biased region" description="Low complexity" evidence="1">
    <location>
        <begin position="250"/>
        <end position="264"/>
    </location>
</feature>
<protein>
    <submittedName>
        <fullName evidence="2">Uncharacterized protein</fullName>
    </submittedName>
</protein>
<feature type="compositionally biased region" description="Pro residues" evidence="1">
    <location>
        <begin position="198"/>
        <end position="209"/>
    </location>
</feature>
<comment type="caution">
    <text evidence="2">The sequence shown here is derived from an EMBL/GenBank/DDBJ whole genome shotgun (WGS) entry which is preliminary data.</text>
</comment>
<feature type="compositionally biased region" description="Low complexity" evidence="1">
    <location>
        <begin position="275"/>
        <end position="284"/>
    </location>
</feature>
<keyword evidence="3" id="KW-1185">Reference proteome</keyword>
<proteinExistence type="predicted"/>
<dbReference type="AlphaFoldDB" id="A0A9P6BVK5"/>
<evidence type="ECO:0000313" key="2">
    <source>
        <dbReference type="EMBL" id="KAF9441906.1"/>
    </source>
</evidence>
<gene>
    <name evidence="2" type="ORF">P691DRAFT_765768</name>
</gene>
<accession>A0A9P6BVK5</accession>
<sequence length="365" mass="39840">MKQCLALVHIQKLQRRQQLTKGPSKTSLLDLLPPPSQLGSWCGTSLRIHDMARKAKTKHANDGSTAPTFRASDATQRFLAAMNQNHRATSKFRMDEYVRIVPLSERSSVMEDLMQMKFQIILDNEHEPTLNVPPQQEEDDAYTGVDGIQDIIDAFRIVGPWCEKFAPTIERDDAYNELKRIIGLVAKLFDLIPGPHQCPVPIPPPPPCSRPHRDDEDTPMEPPAPTRVFSEAASQTPALSHEASMPPPSHAAAATSPAATASIPPAGPRGRASYAGAAAKNLNPAAPPFVRGPPRAPAAQPPAQTQQPVSNKRSKRLFFATRGPSHRQFFIEAPNIPIDTSLPSLVITANRALTRAKSTLKVDSA</sequence>
<feature type="compositionally biased region" description="Pro residues" evidence="1">
    <location>
        <begin position="285"/>
        <end position="300"/>
    </location>
</feature>